<keyword evidence="4 7" id="KW-0812">Transmembrane</keyword>
<evidence type="ECO:0000256" key="3">
    <source>
        <dbReference type="ARBA" id="ARBA00022448"/>
    </source>
</evidence>
<feature type="transmembrane region" description="Helical" evidence="7">
    <location>
        <begin position="52"/>
        <end position="73"/>
    </location>
</feature>
<dbReference type="Gene3D" id="1.20.1250.20">
    <property type="entry name" value="MFS general substrate transporter like domains"/>
    <property type="match status" value="1"/>
</dbReference>
<evidence type="ECO:0000256" key="4">
    <source>
        <dbReference type="ARBA" id="ARBA00022692"/>
    </source>
</evidence>
<dbReference type="PROSITE" id="PS00217">
    <property type="entry name" value="SUGAR_TRANSPORT_2"/>
    <property type="match status" value="1"/>
</dbReference>
<sequence length="453" mass="48828">MNKPVLMEDLPLRRFHLRVAFAGTGGVFSDGFVLGIVGIAVSIAAVPLHLSAFWVGLLGAASLIGLFLGSLLAGPLADRFGRRWIFGYDMVLFAVVSGAQYFATSPTELFIFRILLGVILGADYVVGKALIVEYVPRRYRGRLLSTLSIAWASGYVSAYIVGLLLKDVAPDSWRLMLALSGVPALLIFPFRLGIPESPLWLIKKSRAAEAASIILKKFGENVAAGVAPGSHVASKPARFSTLFSARLRRNTFVGCVFFTCQVIPYFALGTFTPKVLESLNVHNNYLGAVVYNVLLIVGSLIGLTIIDRIPRRVFLTGSFYLCAAILFALASYSQSTIVTVLLFGFFACVLSGAANLEYVYTPELFPTELRASGVGVVIACSRLGSAAATFLLPISVQQFGIRESLFFCVGTLIIGGIVCQLFAPETRNVGMTSEPEPVDNHGHIALKARAEKQ</sequence>
<dbReference type="EMBL" id="FCOE02000025">
    <property type="protein sequence ID" value="SAK84796.1"/>
    <property type="molecule type" value="Genomic_DNA"/>
</dbReference>
<keyword evidence="3" id="KW-0813">Transport</keyword>
<feature type="domain" description="Major facilitator superfamily (MFS) profile" evidence="8">
    <location>
        <begin position="19"/>
        <end position="427"/>
    </location>
</feature>
<dbReference type="GO" id="GO:0016020">
    <property type="term" value="C:membrane"/>
    <property type="evidence" value="ECO:0007669"/>
    <property type="project" value="UniProtKB-SubCell"/>
</dbReference>
<dbReference type="GO" id="GO:0022857">
    <property type="term" value="F:transmembrane transporter activity"/>
    <property type="evidence" value="ECO:0007669"/>
    <property type="project" value="InterPro"/>
</dbReference>
<dbReference type="InterPro" id="IPR005828">
    <property type="entry name" value="MFS_sugar_transport-like"/>
</dbReference>
<feature type="transmembrane region" description="Helical" evidence="7">
    <location>
        <begin position="143"/>
        <end position="161"/>
    </location>
</feature>
<dbReference type="Proteomes" id="UP000054911">
    <property type="component" value="Unassembled WGS sequence"/>
</dbReference>
<evidence type="ECO:0000313" key="9">
    <source>
        <dbReference type="EMBL" id="SAK84796.1"/>
    </source>
</evidence>
<gene>
    <name evidence="9" type="ORF">AWB80_05685</name>
</gene>
<dbReference type="PANTHER" id="PTHR23511:SF34">
    <property type="entry name" value="SYNAPTIC VESICLE GLYCOPROTEIN 2"/>
    <property type="match status" value="1"/>
</dbReference>
<feature type="transmembrane region" description="Helical" evidence="7">
    <location>
        <begin position="85"/>
        <end position="103"/>
    </location>
</feature>
<dbReference type="PANTHER" id="PTHR23511">
    <property type="entry name" value="SYNAPTIC VESICLE GLYCOPROTEIN 2"/>
    <property type="match status" value="1"/>
</dbReference>
<comment type="caution">
    <text evidence="9">The sequence shown here is derived from an EMBL/GenBank/DDBJ whole genome shotgun (WGS) entry which is preliminary data.</text>
</comment>
<dbReference type="CDD" id="cd17316">
    <property type="entry name" value="MFS_SV2_like"/>
    <property type="match status" value="1"/>
</dbReference>
<dbReference type="RefSeq" id="WP_208635697.1">
    <property type="nucleotide sequence ID" value="NZ_FCOE02000025.1"/>
</dbReference>
<evidence type="ECO:0000256" key="6">
    <source>
        <dbReference type="ARBA" id="ARBA00023136"/>
    </source>
</evidence>
<keyword evidence="10" id="KW-1185">Reference proteome</keyword>
<reference evidence="9" key="1">
    <citation type="submission" date="2016-01" db="EMBL/GenBank/DDBJ databases">
        <authorList>
            <person name="Peeters C."/>
        </authorList>
    </citation>
    <scope>NUCLEOTIDE SEQUENCE [LARGE SCALE GENOMIC DNA]</scope>
    <source>
        <strain evidence="9">LMG 29323</strain>
    </source>
</reference>
<feature type="transmembrane region" description="Helical" evidence="7">
    <location>
        <begin position="251"/>
        <end position="268"/>
    </location>
</feature>
<evidence type="ECO:0000259" key="8">
    <source>
        <dbReference type="PROSITE" id="PS50850"/>
    </source>
</evidence>
<protein>
    <submittedName>
        <fullName evidence="9">Major facilitator transporter</fullName>
    </submittedName>
</protein>
<dbReference type="STRING" id="1777141.AWB80_05685"/>
<evidence type="ECO:0000313" key="10">
    <source>
        <dbReference type="Proteomes" id="UP000054911"/>
    </source>
</evidence>
<dbReference type="AlphaFoldDB" id="A0A158CSB8"/>
<feature type="transmembrane region" description="Helical" evidence="7">
    <location>
        <begin position="338"/>
        <end position="360"/>
    </location>
</feature>
<feature type="transmembrane region" description="Helical" evidence="7">
    <location>
        <begin position="404"/>
        <end position="423"/>
    </location>
</feature>
<name>A0A158CSB8_9BURK</name>
<dbReference type="PROSITE" id="PS50850">
    <property type="entry name" value="MFS"/>
    <property type="match status" value="1"/>
</dbReference>
<dbReference type="SUPFAM" id="SSF103473">
    <property type="entry name" value="MFS general substrate transporter"/>
    <property type="match status" value="1"/>
</dbReference>
<dbReference type="InterPro" id="IPR036259">
    <property type="entry name" value="MFS_trans_sf"/>
</dbReference>
<accession>A0A158CSB8</accession>
<dbReference type="InterPro" id="IPR020846">
    <property type="entry name" value="MFS_dom"/>
</dbReference>
<dbReference type="InterPro" id="IPR005829">
    <property type="entry name" value="Sugar_transporter_CS"/>
</dbReference>
<proteinExistence type="inferred from homology"/>
<dbReference type="Pfam" id="PF00083">
    <property type="entry name" value="Sugar_tr"/>
    <property type="match status" value="1"/>
</dbReference>
<evidence type="ECO:0000256" key="7">
    <source>
        <dbReference type="SAM" id="Phobius"/>
    </source>
</evidence>
<evidence type="ECO:0000256" key="1">
    <source>
        <dbReference type="ARBA" id="ARBA00004141"/>
    </source>
</evidence>
<keyword evidence="5 7" id="KW-1133">Transmembrane helix</keyword>
<feature type="transmembrane region" description="Helical" evidence="7">
    <location>
        <begin position="109"/>
        <end position="131"/>
    </location>
</feature>
<feature type="transmembrane region" description="Helical" evidence="7">
    <location>
        <begin position="288"/>
        <end position="306"/>
    </location>
</feature>
<feature type="transmembrane region" description="Helical" evidence="7">
    <location>
        <begin position="313"/>
        <end position="332"/>
    </location>
</feature>
<feature type="transmembrane region" description="Helical" evidence="7">
    <location>
        <begin position="372"/>
        <end position="392"/>
    </location>
</feature>
<feature type="transmembrane region" description="Helical" evidence="7">
    <location>
        <begin position="21"/>
        <end position="46"/>
    </location>
</feature>
<comment type="subcellular location">
    <subcellularLocation>
        <location evidence="1">Membrane</location>
        <topology evidence="1">Multi-pass membrane protein</topology>
    </subcellularLocation>
</comment>
<evidence type="ECO:0000256" key="5">
    <source>
        <dbReference type="ARBA" id="ARBA00022989"/>
    </source>
</evidence>
<comment type="similarity">
    <text evidence="2">Belongs to the major facilitator superfamily. Sugar transporter (TC 2.A.1.1) family.</text>
</comment>
<keyword evidence="6 7" id="KW-0472">Membrane</keyword>
<evidence type="ECO:0000256" key="2">
    <source>
        <dbReference type="ARBA" id="ARBA00010992"/>
    </source>
</evidence>
<organism evidence="9 10">
    <name type="scientific">Caballeronia pedi</name>
    <dbReference type="NCBI Taxonomy" id="1777141"/>
    <lineage>
        <taxon>Bacteria</taxon>
        <taxon>Pseudomonadati</taxon>
        <taxon>Pseudomonadota</taxon>
        <taxon>Betaproteobacteria</taxon>
        <taxon>Burkholderiales</taxon>
        <taxon>Burkholderiaceae</taxon>
        <taxon>Caballeronia</taxon>
    </lineage>
</organism>
<feature type="transmembrane region" description="Helical" evidence="7">
    <location>
        <begin position="173"/>
        <end position="194"/>
    </location>
</feature>